<evidence type="ECO:0000313" key="9">
    <source>
        <dbReference type="Proteomes" id="UP000254893"/>
    </source>
</evidence>
<reference evidence="8 9" key="1">
    <citation type="submission" date="2018-06" db="EMBL/GenBank/DDBJ databases">
        <authorList>
            <consortium name="Pathogen Informatics"/>
            <person name="Doyle S."/>
        </authorList>
    </citation>
    <scope>NUCLEOTIDE SEQUENCE [LARGE SCALE GENOMIC DNA]</scope>
    <source>
        <strain evidence="8 9">NCTC11388</strain>
    </source>
</reference>
<keyword evidence="3" id="KW-0998">Cell outer membrane</keyword>
<dbReference type="Pfam" id="PF00691">
    <property type="entry name" value="OmpA"/>
    <property type="match status" value="1"/>
</dbReference>
<accession>A0A380CYA0</accession>
<evidence type="ECO:0000256" key="6">
    <source>
        <dbReference type="SAM" id="Phobius"/>
    </source>
</evidence>
<dbReference type="SUPFAM" id="SSF103088">
    <property type="entry name" value="OmpA-like"/>
    <property type="match status" value="1"/>
</dbReference>
<evidence type="ECO:0000259" key="7">
    <source>
        <dbReference type="PROSITE" id="PS51123"/>
    </source>
</evidence>
<dbReference type="PRINTS" id="PR01021">
    <property type="entry name" value="OMPADOMAIN"/>
</dbReference>
<feature type="region of interest" description="Disordered" evidence="5">
    <location>
        <begin position="260"/>
        <end position="287"/>
    </location>
</feature>
<dbReference type="GO" id="GO:0009279">
    <property type="term" value="C:cell outer membrane"/>
    <property type="evidence" value="ECO:0007669"/>
    <property type="project" value="UniProtKB-SubCell"/>
</dbReference>
<dbReference type="InterPro" id="IPR006665">
    <property type="entry name" value="OmpA-like"/>
</dbReference>
<gene>
    <name evidence="8" type="primary">arfA</name>
    <name evidence="8" type="ORF">NCTC11388_04906</name>
</gene>
<dbReference type="InterPro" id="IPR006664">
    <property type="entry name" value="OMP_bac"/>
</dbReference>
<protein>
    <submittedName>
        <fullName evidence="8">Outer membrane protein ArfA</fullName>
    </submittedName>
</protein>
<comment type="subcellular location">
    <subcellularLocation>
        <location evidence="1">Cell outer membrane</location>
    </subcellularLocation>
</comment>
<dbReference type="EMBL" id="UGYW01000002">
    <property type="protein sequence ID" value="SUJ30970.1"/>
    <property type="molecule type" value="Genomic_DNA"/>
</dbReference>
<sequence length="446" mass="47936">MENNLLNNAKAFFNEDTLSKLSGTVGVDSAQLKQGTDLVIPALFLGLQRENESGLNTILEQAKSHFGNFDFQQWFNSDRSAPAEGAAEDVNSQHPEHQHILQSIFGDKLDTVVSAISGFIGIKSDTIQKLLSSALPAVFASLTNNGTNWNAAGISNLLNENKSNFAAALPAGLGLGAFGGLFADSDIQSPVVETPIPPADIPVVEPPVLTVPPVNPEPAIHTREAVREVKKSSGLWWILIPLVLVALWFLFGKSCAGNGAGTADSTSDGRDTSSMTNPADSLGTTDGLSNRESVILKLPDGQELRAYPRGIEDNLIKFLQSDYKALPDDTLKNKWFDFDNLNFETGTAKILPASRDQLLNLAAILKVFPDAKVKIGGYTDKTGDEAFNKKLSLDRANAVKVFLDEQGLGAQVAGTEGYGSEIARYPADAPESDRIKDRRVSVSVRK</sequence>
<dbReference type="InterPro" id="IPR036737">
    <property type="entry name" value="OmpA-like_sf"/>
</dbReference>
<evidence type="ECO:0000256" key="2">
    <source>
        <dbReference type="ARBA" id="ARBA00023136"/>
    </source>
</evidence>
<evidence type="ECO:0000256" key="3">
    <source>
        <dbReference type="ARBA" id="ARBA00023237"/>
    </source>
</evidence>
<evidence type="ECO:0000256" key="4">
    <source>
        <dbReference type="PROSITE-ProRule" id="PRU00473"/>
    </source>
</evidence>
<dbReference type="RefSeq" id="WP_115171967.1">
    <property type="nucleotide sequence ID" value="NZ_UGYW01000002.1"/>
</dbReference>
<feature type="transmembrane region" description="Helical" evidence="6">
    <location>
        <begin position="234"/>
        <end position="251"/>
    </location>
</feature>
<proteinExistence type="predicted"/>
<dbReference type="PROSITE" id="PS51123">
    <property type="entry name" value="OMPA_2"/>
    <property type="match status" value="1"/>
</dbReference>
<name>A0A380CYA0_SPHSI</name>
<feature type="domain" description="OmpA-like" evidence="7">
    <location>
        <begin position="330"/>
        <end position="446"/>
    </location>
</feature>
<keyword evidence="6" id="KW-0812">Transmembrane</keyword>
<keyword evidence="6" id="KW-1133">Transmembrane helix</keyword>
<organism evidence="8 9">
    <name type="scientific">Sphingobacterium spiritivorum</name>
    <name type="common">Flavobacterium spiritivorum</name>
    <dbReference type="NCBI Taxonomy" id="258"/>
    <lineage>
        <taxon>Bacteria</taxon>
        <taxon>Pseudomonadati</taxon>
        <taxon>Bacteroidota</taxon>
        <taxon>Sphingobacteriia</taxon>
        <taxon>Sphingobacteriales</taxon>
        <taxon>Sphingobacteriaceae</taxon>
        <taxon>Sphingobacterium</taxon>
    </lineage>
</organism>
<feature type="compositionally biased region" description="Polar residues" evidence="5">
    <location>
        <begin position="272"/>
        <end position="287"/>
    </location>
</feature>
<dbReference type="InterPro" id="IPR050330">
    <property type="entry name" value="Bact_OuterMem_StrucFunc"/>
</dbReference>
<dbReference type="Proteomes" id="UP000254893">
    <property type="component" value="Unassembled WGS sequence"/>
</dbReference>
<evidence type="ECO:0000256" key="1">
    <source>
        <dbReference type="ARBA" id="ARBA00004442"/>
    </source>
</evidence>
<dbReference type="PANTHER" id="PTHR30329:SF21">
    <property type="entry name" value="LIPOPROTEIN YIAD-RELATED"/>
    <property type="match status" value="1"/>
</dbReference>
<dbReference type="AlphaFoldDB" id="A0A380CYA0"/>
<dbReference type="PANTHER" id="PTHR30329">
    <property type="entry name" value="STATOR ELEMENT OF FLAGELLAR MOTOR COMPLEX"/>
    <property type="match status" value="1"/>
</dbReference>
<evidence type="ECO:0000313" key="8">
    <source>
        <dbReference type="EMBL" id="SUJ30970.1"/>
    </source>
</evidence>
<keyword evidence="2 4" id="KW-0472">Membrane</keyword>
<dbReference type="Pfam" id="PF06078">
    <property type="entry name" value="DUF937"/>
    <property type="match status" value="1"/>
</dbReference>
<dbReference type="InterPro" id="IPR009282">
    <property type="entry name" value="DUF937"/>
</dbReference>
<dbReference type="Gene3D" id="3.30.1330.60">
    <property type="entry name" value="OmpA-like domain"/>
    <property type="match status" value="1"/>
</dbReference>
<dbReference type="CDD" id="cd07185">
    <property type="entry name" value="OmpA_C-like"/>
    <property type="match status" value="1"/>
</dbReference>
<evidence type="ECO:0000256" key="5">
    <source>
        <dbReference type="SAM" id="MobiDB-lite"/>
    </source>
</evidence>